<keyword evidence="4" id="KW-0288">FMN</keyword>
<dbReference type="Proteomes" id="UP000704738">
    <property type="component" value="Unassembled WGS sequence"/>
</dbReference>
<evidence type="ECO:0000259" key="6">
    <source>
        <dbReference type="Pfam" id="PF00881"/>
    </source>
</evidence>
<keyword evidence="5" id="KW-0560">Oxidoreductase</keyword>
<evidence type="ECO:0000256" key="3">
    <source>
        <dbReference type="ARBA" id="ARBA00022630"/>
    </source>
</evidence>
<dbReference type="InterPro" id="IPR029479">
    <property type="entry name" value="Nitroreductase"/>
</dbReference>
<comment type="similarity">
    <text evidence="2">Belongs to the nitroreductase family.</text>
</comment>
<gene>
    <name evidence="7" type="ORF">DM819_03915</name>
</gene>
<keyword evidence="3" id="KW-0285">Flavoprotein</keyword>
<name>A0ABD6MUC3_9PSED</name>
<dbReference type="SUPFAM" id="SSF55469">
    <property type="entry name" value="FMN-dependent nitroreductase-like"/>
    <property type="match status" value="1"/>
</dbReference>
<dbReference type="Pfam" id="PF00881">
    <property type="entry name" value="Nitroreductase"/>
    <property type="match status" value="1"/>
</dbReference>
<dbReference type="Gene3D" id="3.40.109.10">
    <property type="entry name" value="NADH Oxidase"/>
    <property type="match status" value="1"/>
</dbReference>
<dbReference type="EMBL" id="QJRE01000089">
    <property type="protein sequence ID" value="NWL45032.1"/>
    <property type="molecule type" value="Genomic_DNA"/>
</dbReference>
<dbReference type="InterPro" id="IPR000415">
    <property type="entry name" value="Nitroreductase-like"/>
</dbReference>
<dbReference type="RefSeq" id="WP_179052399.1">
    <property type="nucleotide sequence ID" value="NZ_QJRE01000089.1"/>
</dbReference>
<comment type="caution">
    <text evidence="7">The sequence shown here is derived from an EMBL/GenBank/DDBJ whole genome shotgun (WGS) entry which is preliminary data.</text>
</comment>
<dbReference type="AlphaFoldDB" id="A0ABD6MUC3"/>
<feature type="domain" description="Nitroreductase" evidence="6">
    <location>
        <begin position="8"/>
        <end position="198"/>
    </location>
</feature>
<organism evidence="7 8">
    <name type="scientific">Pseudomonas hunanensis</name>
    <dbReference type="NCBI Taxonomy" id="1247546"/>
    <lineage>
        <taxon>Bacteria</taxon>
        <taxon>Pseudomonadati</taxon>
        <taxon>Pseudomonadota</taxon>
        <taxon>Gammaproteobacteria</taxon>
        <taxon>Pseudomonadales</taxon>
        <taxon>Pseudomonadaceae</taxon>
        <taxon>Pseudomonas</taxon>
    </lineage>
</organism>
<evidence type="ECO:0000313" key="8">
    <source>
        <dbReference type="Proteomes" id="UP000704738"/>
    </source>
</evidence>
<dbReference type="PANTHER" id="PTHR43673">
    <property type="entry name" value="NAD(P)H NITROREDUCTASE YDGI-RELATED"/>
    <property type="match status" value="1"/>
</dbReference>
<dbReference type="PANTHER" id="PTHR43673:SF2">
    <property type="entry name" value="NITROREDUCTASE"/>
    <property type="match status" value="1"/>
</dbReference>
<protein>
    <submittedName>
        <fullName evidence="7">Nitroreductase family protein</fullName>
    </submittedName>
</protein>
<reference evidence="7 8" key="1">
    <citation type="submission" date="2018-06" db="EMBL/GenBank/DDBJ databases">
        <title>Bacteria isolated from soil of Wuhan.</title>
        <authorList>
            <person name="Xiang W."/>
            <person name="Huang C."/>
        </authorList>
    </citation>
    <scope>NUCLEOTIDE SEQUENCE [LARGE SCALE GENOMIC DNA]</scope>
    <source>
        <strain evidence="8">xwS4</strain>
    </source>
</reference>
<evidence type="ECO:0000256" key="4">
    <source>
        <dbReference type="ARBA" id="ARBA00022643"/>
    </source>
</evidence>
<dbReference type="CDD" id="cd02136">
    <property type="entry name" value="PnbA_NfnB-like"/>
    <property type="match status" value="1"/>
</dbReference>
<comment type="cofactor">
    <cofactor evidence="1">
        <name>FMN</name>
        <dbReference type="ChEBI" id="CHEBI:58210"/>
    </cofactor>
</comment>
<dbReference type="GO" id="GO:0016491">
    <property type="term" value="F:oxidoreductase activity"/>
    <property type="evidence" value="ECO:0007669"/>
    <property type="project" value="UniProtKB-KW"/>
</dbReference>
<accession>A0ABD6MUC3</accession>
<evidence type="ECO:0000256" key="5">
    <source>
        <dbReference type="ARBA" id="ARBA00023002"/>
    </source>
</evidence>
<proteinExistence type="inferred from homology"/>
<sequence>MSPVAQTVKNRHSTRAFLSQGVDESVLREVIEAARYAPSSGNLQPWRLYVLTGHDLAQLKEQAAITLSANPHGEGMGYSIYPRSLKPEYQSRRGKCAEDLYATINVTREDREGRAKQFARNFTFFDAPVGMILAIDRSMGRAQWADLGMYLQTLMLLAQERGLATCAQACWTLVHETVQRQLRLPDELMVFCGVAVGYADTSHAINALRTDREPLEALAEFRGFA</sequence>
<evidence type="ECO:0000256" key="1">
    <source>
        <dbReference type="ARBA" id="ARBA00001917"/>
    </source>
</evidence>
<evidence type="ECO:0000313" key="7">
    <source>
        <dbReference type="EMBL" id="NWL45032.1"/>
    </source>
</evidence>
<evidence type="ECO:0000256" key="2">
    <source>
        <dbReference type="ARBA" id="ARBA00007118"/>
    </source>
</evidence>